<dbReference type="Gene3D" id="2.40.50.90">
    <property type="match status" value="1"/>
</dbReference>
<dbReference type="PANTHER" id="PTHR28434:SF1">
    <property type="entry name" value="PROTEIN C3ORF33"/>
    <property type="match status" value="1"/>
</dbReference>
<organism evidence="1 2">
    <name type="scientific">Rhodnius prolixus</name>
    <name type="common">Triatomid bug</name>
    <dbReference type="NCBI Taxonomy" id="13249"/>
    <lineage>
        <taxon>Eukaryota</taxon>
        <taxon>Metazoa</taxon>
        <taxon>Ecdysozoa</taxon>
        <taxon>Arthropoda</taxon>
        <taxon>Hexapoda</taxon>
        <taxon>Insecta</taxon>
        <taxon>Pterygota</taxon>
        <taxon>Neoptera</taxon>
        <taxon>Paraneoptera</taxon>
        <taxon>Hemiptera</taxon>
        <taxon>Heteroptera</taxon>
        <taxon>Panheteroptera</taxon>
        <taxon>Cimicomorpha</taxon>
        <taxon>Reduviidae</taxon>
        <taxon>Triatominae</taxon>
        <taxon>Rhodnius</taxon>
    </lineage>
</organism>
<accession>T1HD26</accession>
<evidence type="ECO:0008006" key="3">
    <source>
        <dbReference type="Google" id="ProtNLM"/>
    </source>
</evidence>
<dbReference type="eggNOG" id="ENOG502QR9T">
    <property type="taxonomic scope" value="Eukaryota"/>
</dbReference>
<dbReference type="OMA" id="ETWKENM"/>
<dbReference type="InterPro" id="IPR035437">
    <property type="entry name" value="SNase_OB-fold_sf"/>
</dbReference>
<evidence type="ECO:0000313" key="1">
    <source>
        <dbReference type="EnsemblMetazoa" id="RPRC001941-PA"/>
    </source>
</evidence>
<dbReference type="PANTHER" id="PTHR28434">
    <property type="entry name" value="PROTEIN C3ORF33"/>
    <property type="match status" value="1"/>
</dbReference>
<dbReference type="EMBL" id="ACPB03023645">
    <property type="status" value="NOT_ANNOTATED_CDS"/>
    <property type="molecule type" value="Genomic_DNA"/>
</dbReference>
<dbReference type="STRING" id="13249.T1HD26"/>
<reference evidence="1" key="1">
    <citation type="submission" date="2015-05" db="UniProtKB">
        <authorList>
            <consortium name="EnsemblMetazoa"/>
        </authorList>
    </citation>
    <scope>IDENTIFICATION</scope>
</reference>
<dbReference type="SUPFAM" id="SSF50199">
    <property type="entry name" value="Staphylococcal nuclease"/>
    <property type="match status" value="1"/>
</dbReference>
<dbReference type="HOGENOM" id="CLU_094702_0_0_1"/>
<dbReference type="Proteomes" id="UP000015103">
    <property type="component" value="Unassembled WGS sequence"/>
</dbReference>
<dbReference type="VEuPathDB" id="VectorBase:RPRC001941"/>
<dbReference type="AlphaFoldDB" id="T1HD26"/>
<name>T1HD26_RHOPR</name>
<dbReference type="EnsemblMetazoa" id="RPRC001941-RA">
    <property type="protein sequence ID" value="RPRC001941-PA"/>
    <property type="gene ID" value="RPRC001941"/>
</dbReference>
<keyword evidence="2" id="KW-1185">Reference proteome</keyword>
<dbReference type="InParanoid" id="T1HD26"/>
<dbReference type="FunCoup" id="T1HD26">
    <property type="interactions" value="29"/>
</dbReference>
<evidence type="ECO:0000313" key="2">
    <source>
        <dbReference type="Proteomes" id="UP000015103"/>
    </source>
</evidence>
<dbReference type="GO" id="GO:0005615">
    <property type="term" value="C:extracellular space"/>
    <property type="evidence" value="ECO:0007669"/>
    <property type="project" value="TreeGrafter"/>
</dbReference>
<protein>
    <recommendedName>
        <fullName evidence="3">TNase-like domain-containing protein</fullName>
    </recommendedName>
</protein>
<sequence length="242" mass="27599">MQRGADTTWKVSSEDVDRHWFEKFANLLEQNIRGVQLGIYAVAFCGLGIAIRSVRPFKKFTSPSQIPSTFFENNIKLNGKVLSIDVTSRPLLLVDHYPIMGSKWRSVGPLLPVEIESLNVSQNGVCWLQTIVKNSNIEFTLLKRNPDSVSCIVSMKNRNVAKHLLSLGFASVSPFNFELRFLATYTKYYAQLLKAEDRAEKMGFGMWTMPSNKYSISELLRKVPLLFRTVPWSTVQLLKFKL</sequence>
<proteinExistence type="predicted"/>
<dbReference type="InterPro" id="IPR042421">
    <property type="entry name" value="C3orf33-like"/>
</dbReference>